<evidence type="ECO:0000313" key="10">
    <source>
        <dbReference type="Proteomes" id="UP001234343"/>
    </source>
</evidence>
<evidence type="ECO:0000256" key="5">
    <source>
        <dbReference type="ARBA" id="ARBA00022989"/>
    </source>
</evidence>
<evidence type="ECO:0000256" key="8">
    <source>
        <dbReference type="SAM" id="Phobius"/>
    </source>
</evidence>
<dbReference type="RefSeq" id="WP_289366777.1">
    <property type="nucleotide sequence ID" value="NZ_JAUCBP010000013.1"/>
</dbReference>
<keyword evidence="10" id="KW-1185">Reference proteome</keyword>
<name>A0ABT7T0Q5_9ALTE</name>
<keyword evidence="3" id="KW-1003">Cell membrane</keyword>
<protein>
    <submittedName>
        <fullName evidence="9">Biopolymer transporter ExbD</fullName>
    </submittedName>
</protein>
<evidence type="ECO:0000256" key="2">
    <source>
        <dbReference type="ARBA" id="ARBA00005811"/>
    </source>
</evidence>
<dbReference type="Proteomes" id="UP001234343">
    <property type="component" value="Unassembled WGS sequence"/>
</dbReference>
<keyword evidence="6 8" id="KW-0472">Membrane</keyword>
<evidence type="ECO:0000256" key="6">
    <source>
        <dbReference type="ARBA" id="ARBA00023136"/>
    </source>
</evidence>
<organism evidence="9 10">
    <name type="scientific">Alteromonas arenosi</name>
    <dbReference type="NCBI Taxonomy" id="3055817"/>
    <lineage>
        <taxon>Bacteria</taxon>
        <taxon>Pseudomonadati</taxon>
        <taxon>Pseudomonadota</taxon>
        <taxon>Gammaproteobacteria</taxon>
        <taxon>Alteromonadales</taxon>
        <taxon>Alteromonadaceae</taxon>
        <taxon>Alteromonas/Salinimonas group</taxon>
        <taxon>Alteromonas</taxon>
    </lineage>
</organism>
<comment type="subcellular location">
    <subcellularLocation>
        <location evidence="1">Cell membrane</location>
        <topology evidence="1">Single-pass membrane protein</topology>
    </subcellularLocation>
    <subcellularLocation>
        <location evidence="7">Cell membrane</location>
        <topology evidence="7">Single-pass type II membrane protein</topology>
    </subcellularLocation>
</comment>
<accession>A0ABT7T0Q5</accession>
<gene>
    <name evidence="9" type="ORF">QTP81_15615</name>
</gene>
<evidence type="ECO:0000256" key="4">
    <source>
        <dbReference type="ARBA" id="ARBA00022692"/>
    </source>
</evidence>
<keyword evidence="5 8" id="KW-1133">Transmembrane helix</keyword>
<evidence type="ECO:0000256" key="7">
    <source>
        <dbReference type="RuleBase" id="RU003879"/>
    </source>
</evidence>
<dbReference type="InterPro" id="IPR003400">
    <property type="entry name" value="ExbD"/>
</dbReference>
<evidence type="ECO:0000256" key="3">
    <source>
        <dbReference type="ARBA" id="ARBA00022475"/>
    </source>
</evidence>
<feature type="transmembrane region" description="Helical" evidence="8">
    <location>
        <begin position="21"/>
        <end position="39"/>
    </location>
</feature>
<dbReference type="EMBL" id="JAUCBP010000013">
    <property type="protein sequence ID" value="MDM7862031.1"/>
    <property type="molecule type" value="Genomic_DNA"/>
</dbReference>
<sequence length="183" mass="20539">MLGRRGRHKHTKADAELDITSFMNLMIVLVPVLLMMMVFSRITVVELQLPGLSEAIANNEPVENQKLEVLVTNTQLEVYFPQGYLVKEIPMITSGEEERYVHDYASLQTTLKQVKQTLLAKEIEKDDLILLLDDDVPYQTIVTLIDTVRAYPEVVAASVVPAELFPNVSMADAPLRRQTGGSQ</sequence>
<keyword evidence="7" id="KW-0653">Protein transport</keyword>
<comment type="caution">
    <text evidence="9">The sequence shown here is derived from an EMBL/GenBank/DDBJ whole genome shotgun (WGS) entry which is preliminary data.</text>
</comment>
<keyword evidence="7" id="KW-0813">Transport</keyword>
<proteinExistence type="inferred from homology"/>
<comment type="similarity">
    <text evidence="2 7">Belongs to the ExbD/TolR family.</text>
</comment>
<evidence type="ECO:0000256" key="1">
    <source>
        <dbReference type="ARBA" id="ARBA00004162"/>
    </source>
</evidence>
<evidence type="ECO:0000313" key="9">
    <source>
        <dbReference type="EMBL" id="MDM7862031.1"/>
    </source>
</evidence>
<dbReference type="Pfam" id="PF02472">
    <property type="entry name" value="ExbD"/>
    <property type="match status" value="1"/>
</dbReference>
<reference evidence="9 10" key="1">
    <citation type="submission" date="2023-06" db="EMBL/GenBank/DDBJ databases">
        <title>Alteromonas sp. ASW11-36 isolated from intertidal sand.</title>
        <authorList>
            <person name="Li Y."/>
        </authorList>
    </citation>
    <scope>NUCLEOTIDE SEQUENCE [LARGE SCALE GENOMIC DNA]</scope>
    <source>
        <strain evidence="9 10">ASW11-36</strain>
    </source>
</reference>
<keyword evidence="4 7" id="KW-0812">Transmembrane</keyword>